<organism evidence="1 2">
    <name type="scientific">Opisthorchis viverrini</name>
    <name type="common">Southeast Asian liver fluke</name>
    <dbReference type="NCBI Taxonomy" id="6198"/>
    <lineage>
        <taxon>Eukaryota</taxon>
        <taxon>Metazoa</taxon>
        <taxon>Spiralia</taxon>
        <taxon>Lophotrochozoa</taxon>
        <taxon>Platyhelminthes</taxon>
        <taxon>Trematoda</taxon>
        <taxon>Digenea</taxon>
        <taxon>Opisthorchiida</taxon>
        <taxon>Opisthorchiata</taxon>
        <taxon>Opisthorchiidae</taxon>
        <taxon>Opisthorchis</taxon>
    </lineage>
</organism>
<gene>
    <name evidence="1" type="ORF">T265_03548</name>
</gene>
<accession>A0A074ZRC1</accession>
<dbReference type="Proteomes" id="UP000054324">
    <property type="component" value="Unassembled WGS sequence"/>
</dbReference>
<dbReference type="CTD" id="20317735"/>
<keyword evidence="2" id="KW-1185">Reference proteome</keyword>
<dbReference type="RefSeq" id="XP_009166324.1">
    <property type="nucleotide sequence ID" value="XM_009168060.1"/>
</dbReference>
<dbReference type="GeneID" id="20317735"/>
<name>A0A074ZRC1_OPIVI</name>
<dbReference type="EMBL" id="KL596669">
    <property type="protein sequence ID" value="KER29963.1"/>
    <property type="molecule type" value="Genomic_DNA"/>
</dbReference>
<evidence type="ECO:0000313" key="2">
    <source>
        <dbReference type="Proteomes" id="UP000054324"/>
    </source>
</evidence>
<protein>
    <submittedName>
        <fullName evidence="1">Uncharacterized protein</fullName>
    </submittedName>
</protein>
<evidence type="ECO:0000313" key="1">
    <source>
        <dbReference type="EMBL" id="KER29963.1"/>
    </source>
</evidence>
<proteinExistence type="predicted"/>
<dbReference type="AlphaFoldDB" id="A0A074ZRC1"/>
<dbReference type="KEGG" id="ovi:T265_03548"/>
<sequence>MKAGIWTAQLIYSDPPSHIEAGSDDEVAYVAFSQTVKQVRKCRTSCSNFNIEALHKQSQLYQIESNKLGKIKRLML</sequence>
<reference evidence="1 2" key="1">
    <citation type="submission" date="2013-11" db="EMBL/GenBank/DDBJ databases">
        <title>Opisthorchis viverrini - life in the bile duct.</title>
        <authorList>
            <person name="Young N.D."/>
            <person name="Nagarajan N."/>
            <person name="Lin S.J."/>
            <person name="Korhonen P.K."/>
            <person name="Jex A.R."/>
            <person name="Hall R.S."/>
            <person name="Safavi-Hemami H."/>
            <person name="Kaewkong W."/>
            <person name="Bertrand D."/>
            <person name="Gao S."/>
            <person name="Seet Q."/>
            <person name="Wongkham S."/>
            <person name="Teh B.T."/>
            <person name="Wongkham C."/>
            <person name="Intapan P.M."/>
            <person name="Maleewong W."/>
            <person name="Yang X."/>
            <person name="Hu M."/>
            <person name="Wang Z."/>
            <person name="Hofmann A."/>
            <person name="Sternberg P.W."/>
            <person name="Tan P."/>
            <person name="Wang J."/>
            <person name="Gasser R.B."/>
        </authorList>
    </citation>
    <scope>NUCLEOTIDE SEQUENCE [LARGE SCALE GENOMIC DNA]</scope>
</reference>